<dbReference type="HOGENOM" id="CLU_2889179_0_0_1"/>
<sequence>MKQSTKTKSIKTVKVIQRRKMGLPKNSIGSADVTLVSSPSSSVINIFSPSLDVTLETITYNCP</sequence>
<protein>
    <submittedName>
        <fullName evidence="1 2">Uncharacterized protein</fullName>
    </submittedName>
</protein>
<proteinExistence type="predicted"/>
<dbReference type="AlphaFoldDB" id="A0A072U574"/>
<name>A0A072U574_MEDTR</name>
<dbReference type="EMBL" id="CM001222">
    <property type="protein sequence ID" value="KEH24832.1"/>
    <property type="molecule type" value="Genomic_DNA"/>
</dbReference>
<accession>A0A072U574</accession>
<reference evidence="1 3" key="1">
    <citation type="journal article" date="2011" name="Nature">
        <title>The Medicago genome provides insight into the evolution of rhizobial symbioses.</title>
        <authorList>
            <person name="Young N.D."/>
            <person name="Debelle F."/>
            <person name="Oldroyd G.E."/>
            <person name="Geurts R."/>
            <person name="Cannon S.B."/>
            <person name="Udvardi M.K."/>
            <person name="Benedito V.A."/>
            <person name="Mayer K.F."/>
            <person name="Gouzy J."/>
            <person name="Schoof H."/>
            <person name="Van de Peer Y."/>
            <person name="Proost S."/>
            <person name="Cook D.R."/>
            <person name="Meyers B.C."/>
            <person name="Spannagl M."/>
            <person name="Cheung F."/>
            <person name="De Mita S."/>
            <person name="Krishnakumar V."/>
            <person name="Gundlach H."/>
            <person name="Zhou S."/>
            <person name="Mudge J."/>
            <person name="Bharti A.K."/>
            <person name="Murray J.D."/>
            <person name="Naoumkina M.A."/>
            <person name="Rosen B."/>
            <person name="Silverstein K.A."/>
            <person name="Tang H."/>
            <person name="Rombauts S."/>
            <person name="Zhao P.X."/>
            <person name="Zhou P."/>
            <person name="Barbe V."/>
            <person name="Bardou P."/>
            <person name="Bechner M."/>
            <person name="Bellec A."/>
            <person name="Berger A."/>
            <person name="Berges H."/>
            <person name="Bidwell S."/>
            <person name="Bisseling T."/>
            <person name="Choisne N."/>
            <person name="Couloux A."/>
            <person name="Denny R."/>
            <person name="Deshpande S."/>
            <person name="Dai X."/>
            <person name="Doyle J.J."/>
            <person name="Dudez A.M."/>
            <person name="Farmer A.D."/>
            <person name="Fouteau S."/>
            <person name="Franken C."/>
            <person name="Gibelin C."/>
            <person name="Gish J."/>
            <person name="Goldstein S."/>
            <person name="Gonzalez A.J."/>
            <person name="Green P.J."/>
            <person name="Hallab A."/>
            <person name="Hartog M."/>
            <person name="Hua A."/>
            <person name="Humphray S.J."/>
            <person name="Jeong D.H."/>
            <person name="Jing Y."/>
            <person name="Jocker A."/>
            <person name="Kenton S.M."/>
            <person name="Kim D.J."/>
            <person name="Klee K."/>
            <person name="Lai H."/>
            <person name="Lang C."/>
            <person name="Lin S."/>
            <person name="Macmil S.L."/>
            <person name="Magdelenat G."/>
            <person name="Matthews L."/>
            <person name="McCorrison J."/>
            <person name="Monaghan E.L."/>
            <person name="Mun J.H."/>
            <person name="Najar F.Z."/>
            <person name="Nicholson C."/>
            <person name="Noirot C."/>
            <person name="O'Bleness M."/>
            <person name="Paule C.R."/>
            <person name="Poulain J."/>
            <person name="Prion F."/>
            <person name="Qin B."/>
            <person name="Qu C."/>
            <person name="Retzel E.F."/>
            <person name="Riddle C."/>
            <person name="Sallet E."/>
            <person name="Samain S."/>
            <person name="Samson N."/>
            <person name="Sanders I."/>
            <person name="Saurat O."/>
            <person name="Scarpelli C."/>
            <person name="Schiex T."/>
            <person name="Segurens B."/>
            <person name="Severin A.J."/>
            <person name="Sherrier D.J."/>
            <person name="Shi R."/>
            <person name="Sims S."/>
            <person name="Singer S.R."/>
            <person name="Sinharoy S."/>
            <person name="Sterck L."/>
            <person name="Viollet A."/>
            <person name="Wang B.B."/>
            <person name="Wang K."/>
            <person name="Wang M."/>
            <person name="Wang X."/>
            <person name="Warfsmann J."/>
            <person name="Weissenbach J."/>
            <person name="White D.D."/>
            <person name="White J.D."/>
            <person name="Wiley G.B."/>
            <person name="Wincker P."/>
            <person name="Xing Y."/>
            <person name="Yang L."/>
            <person name="Yao Z."/>
            <person name="Ying F."/>
            <person name="Zhai J."/>
            <person name="Zhou L."/>
            <person name="Zuber A."/>
            <person name="Denarie J."/>
            <person name="Dixon R.A."/>
            <person name="May G.D."/>
            <person name="Schwartz D.C."/>
            <person name="Rogers J."/>
            <person name="Quetier F."/>
            <person name="Town C.D."/>
            <person name="Roe B.A."/>
        </authorList>
    </citation>
    <scope>NUCLEOTIDE SEQUENCE [LARGE SCALE GENOMIC DNA]</scope>
    <source>
        <strain evidence="1">A17</strain>
        <strain evidence="2 3">cv. Jemalong A17</strain>
    </source>
</reference>
<evidence type="ECO:0000313" key="3">
    <source>
        <dbReference type="Proteomes" id="UP000002051"/>
    </source>
</evidence>
<dbReference type="EnsemblPlants" id="KEH24832">
    <property type="protein sequence ID" value="KEH24832"/>
    <property type="gene ID" value="MTR_6g407110"/>
</dbReference>
<dbReference type="Proteomes" id="UP000002051">
    <property type="component" value="Chromosome 6"/>
</dbReference>
<organism evidence="1 3">
    <name type="scientific">Medicago truncatula</name>
    <name type="common">Barrel medic</name>
    <name type="synonym">Medicago tribuloides</name>
    <dbReference type="NCBI Taxonomy" id="3880"/>
    <lineage>
        <taxon>Eukaryota</taxon>
        <taxon>Viridiplantae</taxon>
        <taxon>Streptophyta</taxon>
        <taxon>Embryophyta</taxon>
        <taxon>Tracheophyta</taxon>
        <taxon>Spermatophyta</taxon>
        <taxon>Magnoliopsida</taxon>
        <taxon>eudicotyledons</taxon>
        <taxon>Gunneridae</taxon>
        <taxon>Pentapetalae</taxon>
        <taxon>rosids</taxon>
        <taxon>fabids</taxon>
        <taxon>Fabales</taxon>
        <taxon>Fabaceae</taxon>
        <taxon>Papilionoideae</taxon>
        <taxon>50 kb inversion clade</taxon>
        <taxon>NPAAA clade</taxon>
        <taxon>Hologalegina</taxon>
        <taxon>IRL clade</taxon>
        <taxon>Trifolieae</taxon>
        <taxon>Medicago</taxon>
    </lineage>
</organism>
<evidence type="ECO:0000313" key="2">
    <source>
        <dbReference type="EnsemblPlants" id="KEH24832"/>
    </source>
</evidence>
<reference evidence="2" key="3">
    <citation type="submission" date="2015-04" db="UniProtKB">
        <authorList>
            <consortium name="EnsemblPlants"/>
        </authorList>
    </citation>
    <scope>IDENTIFICATION</scope>
    <source>
        <strain evidence="2">cv. Jemalong A17</strain>
    </source>
</reference>
<reference evidence="1 3" key="2">
    <citation type="journal article" date="2014" name="BMC Genomics">
        <title>An improved genome release (version Mt4.0) for the model legume Medicago truncatula.</title>
        <authorList>
            <person name="Tang H."/>
            <person name="Krishnakumar V."/>
            <person name="Bidwell S."/>
            <person name="Rosen B."/>
            <person name="Chan A."/>
            <person name="Zhou S."/>
            <person name="Gentzbittel L."/>
            <person name="Childs K.L."/>
            <person name="Yandell M."/>
            <person name="Gundlach H."/>
            <person name="Mayer K.F."/>
            <person name="Schwartz D.C."/>
            <person name="Town C.D."/>
        </authorList>
    </citation>
    <scope>GENOME REANNOTATION</scope>
    <source>
        <strain evidence="1">A17</strain>
        <strain evidence="2 3">cv. Jemalong A17</strain>
    </source>
</reference>
<evidence type="ECO:0000313" key="1">
    <source>
        <dbReference type="EMBL" id="KEH24832.1"/>
    </source>
</evidence>
<keyword evidence="3" id="KW-1185">Reference proteome</keyword>
<gene>
    <name evidence="1" type="ordered locus">MTR_6g407110</name>
</gene>